<dbReference type="Pfam" id="PF10604">
    <property type="entry name" value="Polyketide_cyc2"/>
    <property type="match status" value="1"/>
</dbReference>
<dbReference type="RefSeq" id="WP_345426446.1">
    <property type="nucleotide sequence ID" value="NZ_BAABGT010000102.1"/>
</dbReference>
<gene>
    <name evidence="1" type="ORF">GCM10023175_62510</name>
</gene>
<dbReference type="Proteomes" id="UP001501598">
    <property type="component" value="Unassembled WGS sequence"/>
</dbReference>
<protein>
    <submittedName>
        <fullName evidence="1">SRPBCC family protein</fullName>
    </submittedName>
</protein>
<dbReference type="EMBL" id="BAABGT010000102">
    <property type="protein sequence ID" value="GAA4557673.1"/>
    <property type="molecule type" value="Genomic_DNA"/>
</dbReference>
<evidence type="ECO:0000313" key="1">
    <source>
        <dbReference type="EMBL" id="GAA4557673.1"/>
    </source>
</evidence>
<accession>A0ABP8S1Y8</accession>
<dbReference type="InterPro" id="IPR023393">
    <property type="entry name" value="START-like_dom_sf"/>
</dbReference>
<organism evidence="1 2">
    <name type="scientific">Pseudonocardia xishanensis</name>
    <dbReference type="NCBI Taxonomy" id="630995"/>
    <lineage>
        <taxon>Bacteria</taxon>
        <taxon>Bacillati</taxon>
        <taxon>Actinomycetota</taxon>
        <taxon>Actinomycetes</taxon>
        <taxon>Pseudonocardiales</taxon>
        <taxon>Pseudonocardiaceae</taxon>
        <taxon>Pseudonocardia</taxon>
    </lineage>
</organism>
<sequence length="144" mass="15826">MVAVQRVVRTRTPLESVVSYLADFSHAEQWDPGTKSCERLDSGPLGEGSTWRNVSVFRGNETELTYTLVTRTADRLVFRGENRTVTSTDDLQFTAVGGGTEITYAANLDFHGVAKLAAPFLKAEFERLGDEVERTLPAVLDGLS</sequence>
<comment type="caution">
    <text evidence="1">The sequence shown here is derived from an EMBL/GenBank/DDBJ whole genome shotgun (WGS) entry which is preliminary data.</text>
</comment>
<evidence type="ECO:0000313" key="2">
    <source>
        <dbReference type="Proteomes" id="UP001501598"/>
    </source>
</evidence>
<proteinExistence type="predicted"/>
<dbReference type="SUPFAM" id="SSF55961">
    <property type="entry name" value="Bet v1-like"/>
    <property type="match status" value="1"/>
</dbReference>
<reference evidence="2" key="1">
    <citation type="journal article" date="2019" name="Int. J. Syst. Evol. Microbiol.">
        <title>The Global Catalogue of Microorganisms (GCM) 10K type strain sequencing project: providing services to taxonomists for standard genome sequencing and annotation.</title>
        <authorList>
            <consortium name="The Broad Institute Genomics Platform"/>
            <consortium name="The Broad Institute Genome Sequencing Center for Infectious Disease"/>
            <person name="Wu L."/>
            <person name="Ma J."/>
        </authorList>
    </citation>
    <scope>NUCLEOTIDE SEQUENCE [LARGE SCALE GENOMIC DNA]</scope>
    <source>
        <strain evidence="2">JCM 17906</strain>
    </source>
</reference>
<name>A0ABP8S1Y8_9PSEU</name>
<keyword evidence="2" id="KW-1185">Reference proteome</keyword>
<dbReference type="Gene3D" id="3.30.530.20">
    <property type="match status" value="1"/>
</dbReference>
<dbReference type="InterPro" id="IPR019587">
    <property type="entry name" value="Polyketide_cyclase/dehydratase"/>
</dbReference>